<reference evidence="1" key="1">
    <citation type="submission" date="2020-05" db="EMBL/GenBank/DDBJ databases">
        <title>Large-scale comparative analyses of tick genomes elucidate their genetic diversity and vector capacities.</title>
        <authorList>
            <person name="Jia N."/>
            <person name="Wang J."/>
            <person name="Shi W."/>
            <person name="Du L."/>
            <person name="Sun Y."/>
            <person name="Zhan W."/>
            <person name="Jiang J."/>
            <person name="Wang Q."/>
            <person name="Zhang B."/>
            <person name="Ji P."/>
            <person name="Sakyi L.B."/>
            <person name="Cui X."/>
            <person name="Yuan T."/>
            <person name="Jiang B."/>
            <person name="Yang W."/>
            <person name="Lam T.T.-Y."/>
            <person name="Chang Q."/>
            <person name="Ding S."/>
            <person name="Wang X."/>
            <person name="Zhu J."/>
            <person name="Ruan X."/>
            <person name="Zhao L."/>
            <person name="Wei J."/>
            <person name="Que T."/>
            <person name="Du C."/>
            <person name="Cheng J."/>
            <person name="Dai P."/>
            <person name="Han X."/>
            <person name="Huang E."/>
            <person name="Gao Y."/>
            <person name="Liu J."/>
            <person name="Shao H."/>
            <person name="Ye R."/>
            <person name="Li L."/>
            <person name="Wei W."/>
            <person name="Wang X."/>
            <person name="Wang C."/>
            <person name="Yang T."/>
            <person name="Huo Q."/>
            <person name="Li W."/>
            <person name="Guo W."/>
            <person name="Chen H."/>
            <person name="Zhou L."/>
            <person name="Ni X."/>
            <person name="Tian J."/>
            <person name="Zhou Y."/>
            <person name="Sheng Y."/>
            <person name="Liu T."/>
            <person name="Pan Y."/>
            <person name="Xia L."/>
            <person name="Li J."/>
            <person name="Zhao F."/>
            <person name="Cao W."/>
        </authorList>
    </citation>
    <scope>NUCLEOTIDE SEQUENCE</scope>
    <source>
        <strain evidence="1">Dsil-2018</strain>
    </source>
</reference>
<accession>A0ACB8CEW2</accession>
<evidence type="ECO:0000313" key="2">
    <source>
        <dbReference type="Proteomes" id="UP000821865"/>
    </source>
</evidence>
<gene>
    <name evidence="1" type="ORF">HPB49_011038</name>
</gene>
<sequence length="269" mass="29276">MEFTGASDPTASQAVSNFSFRLPNFWPADPSLWLVQVNSQLVMARITSHTSKFHRVVSVLPPEIAAKIRDLILTPPELLERTTSSERLRLQQILSAEEIGDRKPSQLLHHLQQLLRNKTASLDQDLVPELFLQRLPSTVRMVITAAAGLAMTDLAQFADSLMNVASPSISSIGTTSATNDASRTSRLLSKPDRPPIRADCDPISMFSIPVTPPFLVTPAFLISIAASRRAAGCGVQALHNPDVFCPGHQLELEIRLGAGQSSLPVLWTG</sequence>
<comment type="caution">
    <text evidence="1">The sequence shown here is derived from an EMBL/GenBank/DDBJ whole genome shotgun (WGS) entry which is preliminary data.</text>
</comment>
<keyword evidence="2" id="KW-1185">Reference proteome</keyword>
<proteinExistence type="predicted"/>
<dbReference type="Proteomes" id="UP000821865">
    <property type="component" value="Chromosome 7"/>
</dbReference>
<dbReference type="EMBL" id="CM023476">
    <property type="protein sequence ID" value="KAH7941208.1"/>
    <property type="molecule type" value="Genomic_DNA"/>
</dbReference>
<evidence type="ECO:0000313" key="1">
    <source>
        <dbReference type="EMBL" id="KAH7941208.1"/>
    </source>
</evidence>
<protein>
    <submittedName>
        <fullName evidence="1">Uncharacterized protein</fullName>
    </submittedName>
</protein>
<name>A0ACB8CEW2_DERSI</name>
<organism evidence="1 2">
    <name type="scientific">Dermacentor silvarum</name>
    <name type="common">Tick</name>
    <dbReference type="NCBI Taxonomy" id="543639"/>
    <lineage>
        <taxon>Eukaryota</taxon>
        <taxon>Metazoa</taxon>
        <taxon>Ecdysozoa</taxon>
        <taxon>Arthropoda</taxon>
        <taxon>Chelicerata</taxon>
        <taxon>Arachnida</taxon>
        <taxon>Acari</taxon>
        <taxon>Parasitiformes</taxon>
        <taxon>Ixodida</taxon>
        <taxon>Ixodoidea</taxon>
        <taxon>Ixodidae</taxon>
        <taxon>Rhipicephalinae</taxon>
        <taxon>Dermacentor</taxon>
    </lineage>
</organism>